<keyword evidence="1 3" id="KW-0238">DNA-binding</keyword>
<evidence type="ECO:0000313" key="4">
    <source>
        <dbReference type="Proteomes" id="UP001348641"/>
    </source>
</evidence>
<dbReference type="Gene3D" id="2.10.260.10">
    <property type="match status" value="1"/>
</dbReference>
<dbReference type="RefSeq" id="WP_330162183.1">
    <property type="nucleotide sequence ID" value="NZ_BAAAJA010000010.1"/>
</dbReference>
<evidence type="ECO:0000259" key="2">
    <source>
        <dbReference type="PROSITE" id="PS51740"/>
    </source>
</evidence>
<protein>
    <submittedName>
        <fullName evidence="3">AbrB/MazE/SpoVT family DNA-binding domain-containing protein</fullName>
    </submittedName>
</protein>
<feature type="domain" description="SpoVT-AbrB" evidence="2">
    <location>
        <begin position="13"/>
        <end position="59"/>
    </location>
</feature>
<proteinExistence type="predicted"/>
<dbReference type="SMART" id="SM00966">
    <property type="entry name" value="SpoVT_AbrB"/>
    <property type="match status" value="1"/>
</dbReference>
<reference evidence="3 4" key="1">
    <citation type="submission" date="2023-07" db="EMBL/GenBank/DDBJ databases">
        <authorList>
            <person name="Girao M."/>
            <person name="Carvalho M.F."/>
        </authorList>
    </citation>
    <scope>NUCLEOTIDE SEQUENCE [LARGE SCALE GENOMIC DNA]</scope>
    <source>
        <strain evidence="3 4">66/93</strain>
    </source>
</reference>
<dbReference type="SUPFAM" id="SSF89447">
    <property type="entry name" value="AbrB/MazE/MraZ-like"/>
    <property type="match status" value="1"/>
</dbReference>
<dbReference type="EMBL" id="JAUUCC010000180">
    <property type="protein sequence ID" value="MEE2055428.1"/>
    <property type="molecule type" value="Genomic_DNA"/>
</dbReference>
<dbReference type="PROSITE" id="PS51740">
    <property type="entry name" value="SPOVT_ABRB"/>
    <property type="match status" value="1"/>
</dbReference>
<accession>A0ABU7L1Q4</accession>
<gene>
    <name evidence="3" type="ORF">Q8A49_33525</name>
</gene>
<dbReference type="Proteomes" id="UP001348641">
    <property type="component" value="Unassembled WGS sequence"/>
</dbReference>
<comment type="caution">
    <text evidence="3">The sequence shown here is derived from an EMBL/GenBank/DDBJ whole genome shotgun (WGS) entry which is preliminary data.</text>
</comment>
<organism evidence="3 4">
    <name type="scientific">Nocardiopsis tropica</name>
    <dbReference type="NCBI Taxonomy" id="109330"/>
    <lineage>
        <taxon>Bacteria</taxon>
        <taxon>Bacillati</taxon>
        <taxon>Actinomycetota</taxon>
        <taxon>Actinomycetes</taxon>
        <taxon>Streptosporangiales</taxon>
        <taxon>Nocardiopsidaceae</taxon>
        <taxon>Nocardiopsis</taxon>
    </lineage>
</organism>
<dbReference type="Pfam" id="PF04014">
    <property type="entry name" value="MazE_antitoxin"/>
    <property type="match status" value="1"/>
</dbReference>
<evidence type="ECO:0000313" key="3">
    <source>
        <dbReference type="EMBL" id="MEE2055428.1"/>
    </source>
</evidence>
<evidence type="ECO:0000256" key="1">
    <source>
        <dbReference type="PROSITE-ProRule" id="PRU01076"/>
    </source>
</evidence>
<name>A0ABU7L1Q4_9ACTN</name>
<sequence>MGTAEGRPEGRFASTVRVGEKGQIVIPKGARELFGIGPGDTLLLLADVERGIAIVRPDLFEQFPESDPRTPGRGTPAEG</sequence>
<dbReference type="NCBIfam" id="TIGR01439">
    <property type="entry name" value="lp_hng_hel_AbrB"/>
    <property type="match status" value="1"/>
</dbReference>
<dbReference type="InterPro" id="IPR037914">
    <property type="entry name" value="SpoVT-AbrB_sf"/>
</dbReference>
<dbReference type="InterPro" id="IPR007159">
    <property type="entry name" value="SpoVT-AbrB_dom"/>
</dbReference>
<dbReference type="GO" id="GO:0003677">
    <property type="term" value="F:DNA binding"/>
    <property type="evidence" value="ECO:0007669"/>
    <property type="project" value="UniProtKB-KW"/>
</dbReference>